<keyword evidence="14" id="KW-1185">Reference proteome</keyword>
<evidence type="ECO:0000313" key="14">
    <source>
        <dbReference type="Proteomes" id="UP001596045"/>
    </source>
</evidence>
<evidence type="ECO:0000256" key="9">
    <source>
        <dbReference type="ARBA" id="ARBA00025772"/>
    </source>
</evidence>
<feature type="domain" description="General secretion pathway GspH" evidence="12">
    <location>
        <begin position="55"/>
        <end position="167"/>
    </location>
</feature>
<dbReference type="Proteomes" id="UP001596045">
    <property type="component" value="Unassembled WGS sequence"/>
</dbReference>
<dbReference type="Pfam" id="PF12019">
    <property type="entry name" value="GspH"/>
    <property type="match status" value="1"/>
</dbReference>
<proteinExistence type="inferred from homology"/>
<dbReference type="Gene3D" id="3.55.40.10">
    <property type="entry name" value="minor pseudopilin epsh domain"/>
    <property type="match status" value="1"/>
</dbReference>
<dbReference type="NCBIfam" id="TIGR02532">
    <property type="entry name" value="IV_pilin_GFxxxE"/>
    <property type="match status" value="1"/>
</dbReference>
<evidence type="ECO:0000256" key="7">
    <source>
        <dbReference type="ARBA" id="ARBA00022989"/>
    </source>
</evidence>
<organism evidence="13 14">
    <name type="scientific">Paraherbaspirillum soli</name>
    <dbReference type="NCBI Taxonomy" id="631222"/>
    <lineage>
        <taxon>Bacteria</taxon>
        <taxon>Pseudomonadati</taxon>
        <taxon>Pseudomonadota</taxon>
        <taxon>Betaproteobacteria</taxon>
        <taxon>Burkholderiales</taxon>
        <taxon>Oxalobacteraceae</taxon>
        <taxon>Paraherbaspirillum</taxon>
    </lineage>
</organism>
<feature type="transmembrane region" description="Helical" evidence="11">
    <location>
        <begin position="20"/>
        <end position="40"/>
    </location>
</feature>
<evidence type="ECO:0000256" key="6">
    <source>
        <dbReference type="ARBA" id="ARBA00022692"/>
    </source>
</evidence>
<gene>
    <name evidence="13" type="ORF">ACFPM8_17795</name>
</gene>
<dbReference type="SUPFAM" id="SSF54523">
    <property type="entry name" value="Pili subunits"/>
    <property type="match status" value="1"/>
</dbReference>
<keyword evidence="3" id="KW-1003">Cell membrane</keyword>
<comment type="similarity">
    <text evidence="9">Belongs to the GSP H family.</text>
</comment>
<comment type="subcellular location">
    <subcellularLocation>
        <location evidence="1">Cell inner membrane</location>
        <topology evidence="1">Single-pass membrane protein</topology>
    </subcellularLocation>
</comment>
<protein>
    <recommendedName>
        <fullName evidence="2">Type II secretion system protein H</fullName>
    </recommendedName>
    <alternativeName>
        <fullName evidence="10">General secretion pathway protein H</fullName>
    </alternativeName>
</protein>
<dbReference type="InterPro" id="IPR045584">
    <property type="entry name" value="Pilin-like"/>
</dbReference>
<name>A0ABW0MEZ4_9BURK</name>
<evidence type="ECO:0000313" key="13">
    <source>
        <dbReference type="EMBL" id="MFC5475817.1"/>
    </source>
</evidence>
<dbReference type="Pfam" id="PF07963">
    <property type="entry name" value="N_methyl"/>
    <property type="match status" value="1"/>
</dbReference>
<evidence type="ECO:0000256" key="4">
    <source>
        <dbReference type="ARBA" id="ARBA00022481"/>
    </source>
</evidence>
<evidence type="ECO:0000259" key="12">
    <source>
        <dbReference type="Pfam" id="PF12019"/>
    </source>
</evidence>
<evidence type="ECO:0000256" key="3">
    <source>
        <dbReference type="ARBA" id="ARBA00022475"/>
    </source>
</evidence>
<keyword evidence="6 11" id="KW-0812">Transmembrane</keyword>
<accession>A0ABW0MEZ4</accession>
<dbReference type="InterPro" id="IPR022346">
    <property type="entry name" value="T2SS_GspH"/>
</dbReference>
<evidence type="ECO:0000256" key="2">
    <source>
        <dbReference type="ARBA" id="ARBA00021549"/>
    </source>
</evidence>
<evidence type="ECO:0000256" key="11">
    <source>
        <dbReference type="SAM" id="Phobius"/>
    </source>
</evidence>
<evidence type="ECO:0000256" key="5">
    <source>
        <dbReference type="ARBA" id="ARBA00022519"/>
    </source>
</evidence>
<reference evidence="14" key="1">
    <citation type="journal article" date="2019" name="Int. J. Syst. Evol. Microbiol.">
        <title>The Global Catalogue of Microorganisms (GCM) 10K type strain sequencing project: providing services to taxonomists for standard genome sequencing and annotation.</title>
        <authorList>
            <consortium name="The Broad Institute Genomics Platform"/>
            <consortium name="The Broad Institute Genome Sequencing Center for Infectious Disease"/>
            <person name="Wu L."/>
            <person name="Ma J."/>
        </authorList>
    </citation>
    <scope>NUCLEOTIDE SEQUENCE [LARGE SCALE GENOMIC DNA]</scope>
    <source>
        <strain evidence="14">JCM 17066</strain>
    </source>
</reference>
<dbReference type="InterPro" id="IPR012902">
    <property type="entry name" value="N_methyl_site"/>
</dbReference>
<keyword evidence="5" id="KW-0997">Cell inner membrane</keyword>
<comment type="caution">
    <text evidence="13">The sequence shown here is derived from an EMBL/GenBank/DDBJ whole genome shotgun (WGS) entry which is preliminary data.</text>
</comment>
<keyword evidence="4" id="KW-0488">Methylation</keyword>
<sequence length="183" mass="19334">MAFSIADRFTVSLARRSGFTLIELLMAMLIMCILLAMAMPSMRSFISQNRLASEVNLFIAATVLARGEAIKRGRPVLICRSVGANQCAASASGDRDGSDWGSGWLVMEKDTGQVLLRQGALADNTNVKASRSAISYNGAGNVGGTFANLVFSHDGKFIRTVCIGRSGRVNLLIGVGACDGPSN</sequence>
<evidence type="ECO:0000256" key="8">
    <source>
        <dbReference type="ARBA" id="ARBA00023136"/>
    </source>
</evidence>
<keyword evidence="7 11" id="KW-1133">Transmembrane helix</keyword>
<keyword evidence="8 11" id="KW-0472">Membrane</keyword>
<dbReference type="RefSeq" id="WP_378999462.1">
    <property type="nucleotide sequence ID" value="NZ_JBHSMT010000029.1"/>
</dbReference>
<evidence type="ECO:0000256" key="1">
    <source>
        <dbReference type="ARBA" id="ARBA00004377"/>
    </source>
</evidence>
<evidence type="ECO:0000256" key="10">
    <source>
        <dbReference type="ARBA" id="ARBA00030775"/>
    </source>
</evidence>
<dbReference type="EMBL" id="JBHSMT010000029">
    <property type="protein sequence ID" value="MFC5475817.1"/>
    <property type="molecule type" value="Genomic_DNA"/>
</dbReference>